<name>L9Z0K3_9EURY</name>
<proteinExistence type="predicted"/>
<dbReference type="Proteomes" id="UP000011592">
    <property type="component" value="Unassembled WGS sequence"/>
</dbReference>
<feature type="compositionally biased region" description="Basic and acidic residues" evidence="1">
    <location>
        <begin position="120"/>
        <end position="129"/>
    </location>
</feature>
<accession>L9Z0K3</accession>
<dbReference type="EMBL" id="AOIJ01000051">
    <property type="protein sequence ID" value="ELY79431.1"/>
    <property type="molecule type" value="Genomic_DNA"/>
</dbReference>
<feature type="compositionally biased region" description="Basic residues" evidence="1">
    <location>
        <begin position="43"/>
        <end position="55"/>
    </location>
</feature>
<feature type="region of interest" description="Disordered" evidence="1">
    <location>
        <begin position="1"/>
        <end position="58"/>
    </location>
</feature>
<dbReference type="AlphaFoldDB" id="L9Z0K3"/>
<organism evidence="2 3">
    <name type="scientific">Natrinema gari JCM 14663</name>
    <dbReference type="NCBI Taxonomy" id="1230459"/>
    <lineage>
        <taxon>Archaea</taxon>
        <taxon>Methanobacteriati</taxon>
        <taxon>Methanobacteriota</taxon>
        <taxon>Stenosarchaea group</taxon>
        <taxon>Halobacteria</taxon>
        <taxon>Halobacteriales</taxon>
        <taxon>Natrialbaceae</taxon>
        <taxon>Natrinema</taxon>
    </lineage>
</organism>
<keyword evidence="3" id="KW-1185">Reference proteome</keyword>
<sequence>MAAASVVGSDTSSRVRSESDEVATAVRLLGTPSVTEAPVDGRRRIRRRDSNRRRSPAIPAVVDGRSDTVGARASASPFPVAAVPTRACLESIASTRAGRGDASARSAVDPGRMAIVGGRAGRESDRELDSSDTLAAAVPVRPERRVV</sequence>
<protein>
    <submittedName>
        <fullName evidence="2">Uncharacterized protein</fullName>
    </submittedName>
</protein>
<reference evidence="2 3" key="1">
    <citation type="journal article" date="2014" name="PLoS Genet.">
        <title>Phylogenetically driven sequencing of extremely halophilic archaea reveals strategies for static and dynamic osmo-response.</title>
        <authorList>
            <person name="Becker E.A."/>
            <person name="Seitzer P.M."/>
            <person name="Tritt A."/>
            <person name="Larsen D."/>
            <person name="Krusor M."/>
            <person name="Yao A.I."/>
            <person name="Wu D."/>
            <person name="Madern D."/>
            <person name="Eisen J.A."/>
            <person name="Darling A.E."/>
            <person name="Facciotti M.T."/>
        </authorList>
    </citation>
    <scope>NUCLEOTIDE SEQUENCE [LARGE SCALE GENOMIC DNA]</scope>
    <source>
        <strain evidence="2 3">JCM 14663</strain>
    </source>
</reference>
<evidence type="ECO:0000313" key="3">
    <source>
        <dbReference type="Proteomes" id="UP000011592"/>
    </source>
</evidence>
<evidence type="ECO:0000313" key="2">
    <source>
        <dbReference type="EMBL" id="ELY79431.1"/>
    </source>
</evidence>
<comment type="caution">
    <text evidence="2">The sequence shown here is derived from an EMBL/GenBank/DDBJ whole genome shotgun (WGS) entry which is preliminary data.</text>
</comment>
<feature type="region of interest" description="Disordered" evidence="1">
    <location>
        <begin position="119"/>
        <end position="147"/>
    </location>
</feature>
<evidence type="ECO:0000256" key="1">
    <source>
        <dbReference type="SAM" id="MobiDB-lite"/>
    </source>
</evidence>
<gene>
    <name evidence="2" type="ORF">C486_10529</name>
</gene>